<name>A0A9Q1EIX2_SYNKA</name>
<proteinExistence type="predicted"/>
<dbReference type="Proteomes" id="UP001152622">
    <property type="component" value="Chromosome 17"/>
</dbReference>
<protein>
    <submittedName>
        <fullName evidence="2">Uncharacterized protein</fullName>
    </submittedName>
</protein>
<accession>A0A9Q1EIX2</accession>
<feature type="region of interest" description="Disordered" evidence="1">
    <location>
        <begin position="44"/>
        <end position="76"/>
    </location>
</feature>
<gene>
    <name evidence="2" type="ORF">SKAU_G00363590</name>
</gene>
<keyword evidence="3" id="KW-1185">Reference proteome</keyword>
<organism evidence="2 3">
    <name type="scientific">Synaphobranchus kaupii</name>
    <name type="common">Kaup's arrowtooth eel</name>
    <dbReference type="NCBI Taxonomy" id="118154"/>
    <lineage>
        <taxon>Eukaryota</taxon>
        <taxon>Metazoa</taxon>
        <taxon>Chordata</taxon>
        <taxon>Craniata</taxon>
        <taxon>Vertebrata</taxon>
        <taxon>Euteleostomi</taxon>
        <taxon>Actinopterygii</taxon>
        <taxon>Neopterygii</taxon>
        <taxon>Teleostei</taxon>
        <taxon>Anguilliformes</taxon>
        <taxon>Synaphobranchidae</taxon>
        <taxon>Synaphobranchus</taxon>
    </lineage>
</organism>
<dbReference type="AlphaFoldDB" id="A0A9Q1EIX2"/>
<sequence length="94" mass="10306">MRLPARLLPVASSAEQREAECASLPVFVHSLSVVKTPSPPPCLLGAARSNRVPRGSRRRQANAQATDLHRGDPRPGQIMYRLPKSLLVRLCSKL</sequence>
<evidence type="ECO:0000256" key="1">
    <source>
        <dbReference type="SAM" id="MobiDB-lite"/>
    </source>
</evidence>
<evidence type="ECO:0000313" key="3">
    <source>
        <dbReference type="Proteomes" id="UP001152622"/>
    </source>
</evidence>
<comment type="caution">
    <text evidence="2">The sequence shown here is derived from an EMBL/GenBank/DDBJ whole genome shotgun (WGS) entry which is preliminary data.</text>
</comment>
<evidence type="ECO:0000313" key="2">
    <source>
        <dbReference type="EMBL" id="KAJ8339573.1"/>
    </source>
</evidence>
<reference evidence="2" key="1">
    <citation type="journal article" date="2023" name="Science">
        <title>Genome structures resolve the early diversification of teleost fishes.</title>
        <authorList>
            <person name="Parey E."/>
            <person name="Louis A."/>
            <person name="Montfort J."/>
            <person name="Bouchez O."/>
            <person name="Roques C."/>
            <person name="Iampietro C."/>
            <person name="Lluch J."/>
            <person name="Castinel A."/>
            <person name="Donnadieu C."/>
            <person name="Desvignes T."/>
            <person name="Floi Bucao C."/>
            <person name="Jouanno E."/>
            <person name="Wen M."/>
            <person name="Mejri S."/>
            <person name="Dirks R."/>
            <person name="Jansen H."/>
            <person name="Henkel C."/>
            <person name="Chen W.J."/>
            <person name="Zahm M."/>
            <person name="Cabau C."/>
            <person name="Klopp C."/>
            <person name="Thompson A.W."/>
            <person name="Robinson-Rechavi M."/>
            <person name="Braasch I."/>
            <person name="Lecointre G."/>
            <person name="Bobe J."/>
            <person name="Postlethwait J.H."/>
            <person name="Berthelot C."/>
            <person name="Roest Crollius H."/>
            <person name="Guiguen Y."/>
        </authorList>
    </citation>
    <scope>NUCLEOTIDE SEQUENCE</scope>
    <source>
        <strain evidence="2">WJC10195</strain>
    </source>
</reference>
<dbReference type="EMBL" id="JAINUF010000017">
    <property type="protein sequence ID" value="KAJ8339573.1"/>
    <property type="molecule type" value="Genomic_DNA"/>
</dbReference>